<evidence type="ECO:0000313" key="1">
    <source>
        <dbReference type="EMBL" id="GAF97629.1"/>
    </source>
</evidence>
<name>X0TWH4_9ZZZZ</name>
<dbReference type="InterPro" id="IPR010181">
    <property type="entry name" value="CGCAxxGCC_motif"/>
</dbReference>
<gene>
    <name evidence="1" type="ORF">S01H1_28495</name>
</gene>
<evidence type="ECO:0008006" key="2">
    <source>
        <dbReference type="Google" id="ProtNLM"/>
    </source>
</evidence>
<sequence length="160" mass="17286">MTAQSSKEEILKRVQQRGGDNLEAGLSNCAQSTLFALQEDFEAVNDIPREALTTMSGIAMRGEVCGAVLGALLALNMLTGRSPEAFGIAMRRATKFCDAFEKHFGSLRCSLIHPQLLGKTYYLADMAQLQEFVEAGGLTKCRAPVETASKLVAEIVLGEE</sequence>
<dbReference type="Pfam" id="PF09719">
    <property type="entry name" value="C_GCAxxG_C_C"/>
    <property type="match status" value="1"/>
</dbReference>
<reference evidence="1" key="1">
    <citation type="journal article" date="2014" name="Front. Microbiol.">
        <title>High frequency of phylogenetically diverse reductive dehalogenase-homologous genes in deep subseafloor sedimentary metagenomes.</title>
        <authorList>
            <person name="Kawai M."/>
            <person name="Futagami T."/>
            <person name="Toyoda A."/>
            <person name="Takaki Y."/>
            <person name="Nishi S."/>
            <person name="Hori S."/>
            <person name="Arai W."/>
            <person name="Tsubouchi T."/>
            <person name="Morono Y."/>
            <person name="Uchiyama I."/>
            <person name="Ito T."/>
            <person name="Fujiyama A."/>
            <person name="Inagaki F."/>
            <person name="Takami H."/>
        </authorList>
    </citation>
    <scope>NUCLEOTIDE SEQUENCE</scope>
    <source>
        <strain evidence="1">Expedition CK06-06</strain>
    </source>
</reference>
<organism evidence="1">
    <name type="scientific">marine sediment metagenome</name>
    <dbReference type="NCBI Taxonomy" id="412755"/>
    <lineage>
        <taxon>unclassified sequences</taxon>
        <taxon>metagenomes</taxon>
        <taxon>ecological metagenomes</taxon>
    </lineage>
</organism>
<protein>
    <recommendedName>
        <fullName evidence="2">C_GCAxxG_C_C family protein</fullName>
    </recommendedName>
</protein>
<feature type="non-terminal residue" evidence="1">
    <location>
        <position position="160"/>
    </location>
</feature>
<dbReference type="NCBIfam" id="TIGR01909">
    <property type="entry name" value="C_GCAxxG_C_C"/>
    <property type="match status" value="1"/>
</dbReference>
<dbReference type="AlphaFoldDB" id="X0TWH4"/>
<proteinExistence type="predicted"/>
<comment type="caution">
    <text evidence="1">The sequence shown here is derived from an EMBL/GenBank/DDBJ whole genome shotgun (WGS) entry which is preliminary data.</text>
</comment>
<accession>X0TWH4</accession>
<dbReference type="EMBL" id="BARS01017422">
    <property type="protein sequence ID" value="GAF97629.1"/>
    <property type="molecule type" value="Genomic_DNA"/>
</dbReference>